<name>A0A326RYV8_9BACT</name>
<dbReference type="NCBIfam" id="TIGR03753">
    <property type="entry name" value="blh_monoox"/>
    <property type="match status" value="1"/>
</dbReference>
<sequence>MKNIEQGLKAIGMGVCLAFLIPSSLSLFYQLLFAGIVMLSVGIPHGAIDHLIHNPNPTRSGFFRFLLSYLVLIGLYCLLWFLTPIIALIAFLGMSAYHFGQSHFLDQLQVRPWDSLLFISRGAFFLAAILLGDFELTQYILAPLVQLEIGFESRLITVIFLGFFTLLNQAVLKIHFSRIHVLEVVLLGSLLFISPLFVGFVVYFGFWHATPSMLKEYAFLSRFPKYQGWKKFSLQLIPFTLISLLGISGILIYGINFMKEQEVFLLFFILISLISFPHIIYMDRFLKKDAQY</sequence>
<comment type="function">
    <text evidence="1">Catalyzes the cleavage of beta-carotene at its central double bond (15,15') to yield two molecules of all-trans-retinal.</text>
</comment>
<evidence type="ECO:0000313" key="3">
    <source>
        <dbReference type="Proteomes" id="UP000248917"/>
    </source>
</evidence>
<keyword evidence="1" id="KW-0812">Transmembrane</keyword>
<keyword evidence="1" id="KW-0223">Dioxygenase</keyword>
<comment type="catalytic activity">
    <reaction evidence="1">
        <text>all-trans-beta-carotene + O2 = 2 all-trans-retinal</text>
        <dbReference type="Rhea" id="RHEA:32887"/>
        <dbReference type="ChEBI" id="CHEBI:15379"/>
        <dbReference type="ChEBI" id="CHEBI:17579"/>
        <dbReference type="ChEBI" id="CHEBI:17898"/>
        <dbReference type="EC" id="1.13.11.63"/>
    </reaction>
</comment>
<keyword evidence="1" id="KW-0472">Membrane</keyword>
<keyword evidence="1" id="KW-1003">Cell membrane</keyword>
<feature type="transmembrane region" description="Helical" evidence="1">
    <location>
        <begin position="154"/>
        <end position="172"/>
    </location>
</feature>
<dbReference type="EC" id="1.13.11.63" evidence="1"/>
<gene>
    <name evidence="2" type="ORF">CLV31_11067</name>
</gene>
<dbReference type="AlphaFoldDB" id="A0A326RYV8"/>
<accession>A0A326RYV8</accession>
<dbReference type="Pfam" id="PF15461">
    <property type="entry name" value="BCD"/>
    <property type="match status" value="1"/>
</dbReference>
<comment type="cofactor">
    <cofactor evidence="1">
        <name>Fe(2+)</name>
        <dbReference type="ChEBI" id="CHEBI:29033"/>
    </cofactor>
</comment>
<dbReference type="EMBL" id="QKTX01000010">
    <property type="protein sequence ID" value="PZV81536.1"/>
    <property type="molecule type" value="Genomic_DNA"/>
</dbReference>
<dbReference type="GO" id="GO:0010436">
    <property type="term" value="F:carotenoid dioxygenase activity"/>
    <property type="evidence" value="ECO:0007669"/>
    <property type="project" value="UniProtKB-UniRule"/>
</dbReference>
<comment type="caution">
    <text evidence="1">Lacks conserved residue(s) required for the propagation of feature annotation.</text>
</comment>
<feature type="transmembrane region" description="Helical" evidence="1">
    <location>
        <begin position="263"/>
        <end position="282"/>
    </location>
</feature>
<dbReference type="GO" id="GO:0005886">
    <property type="term" value="C:plasma membrane"/>
    <property type="evidence" value="ECO:0007669"/>
    <property type="project" value="UniProtKB-SubCell"/>
</dbReference>
<comment type="caution">
    <text evidence="2">The sequence shown here is derived from an EMBL/GenBank/DDBJ whole genome shotgun (WGS) entry which is preliminary data.</text>
</comment>
<keyword evidence="3" id="KW-1185">Reference proteome</keyword>
<feature type="transmembrane region" description="Helical" evidence="1">
    <location>
        <begin position="115"/>
        <end position="134"/>
    </location>
</feature>
<keyword evidence="1" id="KW-0408">Iron</keyword>
<dbReference type="RefSeq" id="WP_111393524.1">
    <property type="nucleotide sequence ID" value="NZ_QKTX01000010.1"/>
</dbReference>
<protein>
    <recommendedName>
        <fullName evidence="1">Probable beta-carotene 15,15'-dioxygenase</fullName>
        <ecNumber evidence="1">1.13.11.63</ecNumber>
    </recommendedName>
</protein>
<comment type="subcellular location">
    <subcellularLocation>
        <location evidence="1">Cell membrane</location>
        <topology evidence="1">Multi-pass membrane protein</topology>
    </subcellularLocation>
</comment>
<comment type="similarity">
    <text evidence="1">Belongs to the Brp/Blh beta-carotene diooxygenase family.</text>
</comment>
<keyword evidence="1" id="KW-0560">Oxidoreductase</keyword>
<feature type="transmembrane region" description="Helical" evidence="1">
    <location>
        <begin position="184"/>
        <end position="206"/>
    </location>
</feature>
<dbReference type="Proteomes" id="UP000248917">
    <property type="component" value="Unassembled WGS sequence"/>
</dbReference>
<feature type="transmembrane region" description="Helical" evidence="1">
    <location>
        <begin position="236"/>
        <end position="256"/>
    </location>
</feature>
<dbReference type="GO" id="GO:0016121">
    <property type="term" value="P:carotene catabolic process"/>
    <property type="evidence" value="ECO:0007669"/>
    <property type="project" value="UniProtKB-UniRule"/>
</dbReference>
<organism evidence="2 3">
    <name type="scientific">Algoriphagus aquaeductus</name>
    <dbReference type="NCBI Taxonomy" id="475299"/>
    <lineage>
        <taxon>Bacteria</taxon>
        <taxon>Pseudomonadati</taxon>
        <taxon>Bacteroidota</taxon>
        <taxon>Cytophagia</taxon>
        <taxon>Cytophagales</taxon>
        <taxon>Cyclobacteriaceae</taxon>
        <taxon>Algoriphagus</taxon>
    </lineage>
</organism>
<keyword evidence="2" id="KW-0503">Monooxygenase</keyword>
<feature type="transmembrane region" description="Helical" evidence="1">
    <location>
        <begin position="12"/>
        <end position="41"/>
    </location>
</feature>
<dbReference type="GO" id="GO:0003834">
    <property type="term" value="F:beta-carotene 15,15'-dioxygenase activity"/>
    <property type="evidence" value="ECO:0007669"/>
    <property type="project" value="UniProtKB-EC"/>
</dbReference>
<feature type="transmembrane region" description="Helical" evidence="1">
    <location>
        <begin position="61"/>
        <end position="94"/>
    </location>
</feature>
<dbReference type="OrthoDB" id="945227at2"/>
<keyword evidence="1" id="KW-1133">Transmembrane helix</keyword>
<dbReference type="InterPro" id="IPR022270">
    <property type="entry name" value="Blh_diox"/>
</dbReference>
<reference evidence="2 3" key="1">
    <citation type="submission" date="2018-06" db="EMBL/GenBank/DDBJ databases">
        <title>Genomic Encyclopedia of Archaeal and Bacterial Type Strains, Phase II (KMG-II): from individual species to whole genera.</title>
        <authorList>
            <person name="Goeker M."/>
        </authorList>
    </citation>
    <scope>NUCLEOTIDE SEQUENCE [LARGE SCALE GENOMIC DNA]</scope>
    <source>
        <strain evidence="2 3">T4</strain>
    </source>
</reference>
<keyword evidence="1" id="KW-0479">Metal-binding</keyword>
<evidence type="ECO:0000256" key="1">
    <source>
        <dbReference type="HAMAP-Rule" id="MF_02093"/>
    </source>
</evidence>
<dbReference type="GO" id="GO:0005506">
    <property type="term" value="F:iron ion binding"/>
    <property type="evidence" value="ECO:0007669"/>
    <property type="project" value="UniProtKB-UniRule"/>
</dbReference>
<dbReference type="GO" id="GO:0004497">
    <property type="term" value="F:monooxygenase activity"/>
    <property type="evidence" value="ECO:0007669"/>
    <property type="project" value="UniProtKB-KW"/>
</dbReference>
<evidence type="ECO:0000313" key="2">
    <source>
        <dbReference type="EMBL" id="PZV81536.1"/>
    </source>
</evidence>
<dbReference type="HAMAP" id="MF_02093">
    <property type="entry name" value="Beta_carotene_diox"/>
    <property type="match status" value="1"/>
</dbReference>
<proteinExistence type="inferred from homology"/>